<dbReference type="EMBL" id="WIPF01000093">
    <property type="protein sequence ID" value="KAF3210671.1"/>
    <property type="molecule type" value="Genomic_DNA"/>
</dbReference>
<dbReference type="InterPro" id="IPR036047">
    <property type="entry name" value="F-box-like_dom_sf"/>
</dbReference>
<evidence type="ECO:0000313" key="2">
    <source>
        <dbReference type="EMBL" id="KAF3204231.1"/>
    </source>
</evidence>
<name>A0A6G1MJS8_ORBOL</name>
<sequence>MSPPIERMPLELWFEVFEYLEPYQIFGIRRVSRTFYNNTSTRLPARLCCELYGLTPELWLYICEHLDYISIKAVMFSTKIFEIILTRRRTPRLDALLFRENPPSTWEEHSAQMNDFNRNIVMHPIFTDFPLDDLIYYHRATPEEKKDFGRTRIGPWFSKSVDENASSPPLLKLRLICWTTSTEKAHTEPHIIHTCIVNFDVSDTCEPILVSDIFKAFSRALCEPALVEDWQGNQEQVAVYHHSIKEHLHHTYMLSRFSIRKPKFFGSESTWIEIMPNYHYI</sequence>
<feature type="domain" description="F-box" evidence="1">
    <location>
        <begin position="2"/>
        <end position="37"/>
    </location>
</feature>
<reference evidence="4 5" key="1">
    <citation type="submission" date="2019-06" db="EMBL/GenBank/DDBJ databases">
        <authorList>
            <person name="Palmer J.M."/>
        </authorList>
    </citation>
    <scope>NUCLEOTIDE SEQUENCE [LARGE SCALE GENOMIC DNA]</scope>
    <source>
        <strain evidence="2 4">TWF106</strain>
        <strain evidence="3 5">TWF191</strain>
    </source>
</reference>
<organism evidence="2 4">
    <name type="scientific">Orbilia oligospora</name>
    <name type="common">Nematode-trapping fungus</name>
    <name type="synonym">Arthrobotrys oligospora</name>
    <dbReference type="NCBI Taxonomy" id="2813651"/>
    <lineage>
        <taxon>Eukaryota</taxon>
        <taxon>Fungi</taxon>
        <taxon>Dikarya</taxon>
        <taxon>Ascomycota</taxon>
        <taxon>Pezizomycotina</taxon>
        <taxon>Orbiliomycetes</taxon>
        <taxon>Orbiliales</taxon>
        <taxon>Orbiliaceae</taxon>
        <taxon>Orbilia</taxon>
    </lineage>
</organism>
<accession>A0A6G1MJS8</accession>
<evidence type="ECO:0000313" key="5">
    <source>
        <dbReference type="Proteomes" id="UP000483672"/>
    </source>
</evidence>
<proteinExistence type="predicted"/>
<dbReference type="EMBL" id="WIWS01000127">
    <property type="protein sequence ID" value="KAF3204231.1"/>
    <property type="molecule type" value="Genomic_DNA"/>
</dbReference>
<evidence type="ECO:0000313" key="3">
    <source>
        <dbReference type="EMBL" id="KAF3210671.1"/>
    </source>
</evidence>
<dbReference type="Proteomes" id="UP000483672">
    <property type="component" value="Unassembled WGS sequence"/>
</dbReference>
<gene>
    <name evidence="2" type="ORF">TWF106_001593</name>
    <name evidence="3" type="ORF">TWF191_011151</name>
</gene>
<dbReference type="Pfam" id="PF00646">
    <property type="entry name" value="F-box"/>
    <property type="match status" value="1"/>
</dbReference>
<dbReference type="PROSITE" id="PS50181">
    <property type="entry name" value="FBOX"/>
    <property type="match status" value="1"/>
</dbReference>
<dbReference type="AlphaFoldDB" id="A0A6G1MJS8"/>
<dbReference type="Proteomes" id="UP000472727">
    <property type="component" value="Unassembled WGS sequence"/>
</dbReference>
<dbReference type="InterPro" id="IPR001810">
    <property type="entry name" value="F-box_dom"/>
</dbReference>
<protein>
    <recommendedName>
        <fullName evidence="1">F-box domain-containing protein</fullName>
    </recommendedName>
</protein>
<evidence type="ECO:0000313" key="4">
    <source>
        <dbReference type="Proteomes" id="UP000472727"/>
    </source>
</evidence>
<evidence type="ECO:0000259" key="1">
    <source>
        <dbReference type="PROSITE" id="PS50181"/>
    </source>
</evidence>
<comment type="caution">
    <text evidence="2">The sequence shown here is derived from an EMBL/GenBank/DDBJ whole genome shotgun (WGS) entry which is preliminary data.</text>
</comment>
<dbReference type="SUPFAM" id="SSF81383">
    <property type="entry name" value="F-box domain"/>
    <property type="match status" value="1"/>
</dbReference>